<gene>
    <name evidence="3" type="ORF">L798_06567</name>
</gene>
<accession>A0A067R813</accession>
<dbReference type="Gene3D" id="3.30.160.60">
    <property type="entry name" value="Classic Zinc Finger"/>
    <property type="match status" value="1"/>
</dbReference>
<dbReference type="PROSITE" id="PS00028">
    <property type="entry name" value="ZINC_FINGER_C2H2_1"/>
    <property type="match status" value="1"/>
</dbReference>
<evidence type="ECO:0000259" key="2">
    <source>
        <dbReference type="PROSITE" id="PS50157"/>
    </source>
</evidence>
<dbReference type="GO" id="GO:0008270">
    <property type="term" value="F:zinc ion binding"/>
    <property type="evidence" value="ECO:0007669"/>
    <property type="project" value="UniProtKB-KW"/>
</dbReference>
<dbReference type="InterPro" id="IPR036236">
    <property type="entry name" value="Znf_C2H2_sf"/>
</dbReference>
<dbReference type="InParanoid" id="A0A067R813"/>
<keyword evidence="1" id="KW-0479">Metal-binding</keyword>
<name>A0A067R813_ZOONE</name>
<protein>
    <submittedName>
        <fullName evidence="3">Sex determination protein fruitless</fullName>
    </submittedName>
</protein>
<keyword evidence="1" id="KW-0862">Zinc</keyword>
<dbReference type="OMA" id="HSHWSAT"/>
<evidence type="ECO:0000313" key="3">
    <source>
        <dbReference type="EMBL" id="KDR18587.1"/>
    </source>
</evidence>
<dbReference type="AlphaFoldDB" id="A0A067R813"/>
<dbReference type="SUPFAM" id="SSF57667">
    <property type="entry name" value="beta-beta-alpha zinc fingers"/>
    <property type="match status" value="1"/>
</dbReference>
<dbReference type="SMART" id="SM00355">
    <property type="entry name" value="ZnF_C2H2"/>
    <property type="match status" value="2"/>
</dbReference>
<organism evidence="3 4">
    <name type="scientific">Zootermopsis nevadensis</name>
    <name type="common">Dampwood termite</name>
    <dbReference type="NCBI Taxonomy" id="136037"/>
    <lineage>
        <taxon>Eukaryota</taxon>
        <taxon>Metazoa</taxon>
        <taxon>Ecdysozoa</taxon>
        <taxon>Arthropoda</taxon>
        <taxon>Hexapoda</taxon>
        <taxon>Insecta</taxon>
        <taxon>Pterygota</taxon>
        <taxon>Neoptera</taxon>
        <taxon>Polyneoptera</taxon>
        <taxon>Dictyoptera</taxon>
        <taxon>Blattodea</taxon>
        <taxon>Blattoidea</taxon>
        <taxon>Termitoidae</taxon>
        <taxon>Termopsidae</taxon>
        <taxon>Zootermopsis</taxon>
    </lineage>
</organism>
<dbReference type="FunFam" id="3.30.160.60:FF:003779">
    <property type="entry name" value="Fruitless"/>
    <property type="match status" value="1"/>
</dbReference>
<dbReference type="Pfam" id="PF00096">
    <property type="entry name" value="zf-C2H2"/>
    <property type="match status" value="1"/>
</dbReference>
<feature type="domain" description="C2H2-type" evidence="2">
    <location>
        <begin position="51"/>
        <end position="79"/>
    </location>
</feature>
<dbReference type="InterPro" id="IPR013087">
    <property type="entry name" value="Znf_C2H2_type"/>
</dbReference>
<evidence type="ECO:0000256" key="1">
    <source>
        <dbReference type="PROSITE-ProRule" id="PRU00042"/>
    </source>
</evidence>
<keyword evidence="4" id="KW-1185">Reference proteome</keyword>
<proteinExistence type="predicted"/>
<dbReference type="PROSITE" id="PS50157">
    <property type="entry name" value="ZINC_FINGER_C2H2_2"/>
    <property type="match status" value="1"/>
</dbReference>
<sequence>MPAYLEEQMDRGYETMYYKVPDNPTLYNCRMCGKIVSNRWHHTRSHKPQNLKCPLCQQVFTRKDNMKTHLKWKHGGLSV</sequence>
<dbReference type="eggNOG" id="KOG1721">
    <property type="taxonomic scope" value="Eukaryota"/>
</dbReference>
<keyword evidence="1" id="KW-0863">Zinc-finger</keyword>
<reference evidence="3 4" key="1">
    <citation type="journal article" date="2014" name="Nat. Commun.">
        <title>Molecular traces of alternative social organization in a termite genome.</title>
        <authorList>
            <person name="Terrapon N."/>
            <person name="Li C."/>
            <person name="Robertson H.M."/>
            <person name="Ji L."/>
            <person name="Meng X."/>
            <person name="Booth W."/>
            <person name="Chen Z."/>
            <person name="Childers C.P."/>
            <person name="Glastad K.M."/>
            <person name="Gokhale K."/>
            <person name="Gowin J."/>
            <person name="Gronenberg W."/>
            <person name="Hermansen R.A."/>
            <person name="Hu H."/>
            <person name="Hunt B.G."/>
            <person name="Huylmans A.K."/>
            <person name="Khalil S.M."/>
            <person name="Mitchell R.D."/>
            <person name="Munoz-Torres M.C."/>
            <person name="Mustard J.A."/>
            <person name="Pan H."/>
            <person name="Reese J.T."/>
            <person name="Scharf M.E."/>
            <person name="Sun F."/>
            <person name="Vogel H."/>
            <person name="Xiao J."/>
            <person name="Yang W."/>
            <person name="Yang Z."/>
            <person name="Yang Z."/>
            <person name="Zhou J."/>
            <person name="Zhu J."/>
            <person name="Brent C.S."/>
            <person name="Elsik C.G."/>
            <person name="Goodisman M.A."/>
            <person name="Liberles D.A."/>
            <person name="Roe R.M."/>
            <person name="Vargo E.L."/>
            <person name="Vilcinskas A."/>
            <person name="Wang J."/>
            <person name="Bornberg-Bauer E."/>
            <person name="Korb J."/>
            <person name="Zhang G."/>
            <person name="Liebig J."/>
        </authorList>
    </citation>
    <scope>NUCLEOTIDE SEQUENCE [LARGE SCALE GENOMIC DNA]</scope>
    <source>
        <tissue evidence="3">Whole organism</tissue>
    </source>
</reference>
<evidence type="ECO:0000313" key="4">
    <source>
        <dbReference type="Proteomes" id="UP000027135"/>
    </source>
</evidence>
<dbReference type="EMBL" id="KK852680">
    <property type="protein sequence ID" value="KDR18587.1"/>
    <property type="molecule type" value="Genomic_DNA"/>
</dbReference>
<dbReference type="Proteomes" id="UP000027135">
    <property type="component" value="Unassembled WGS sequence"/>
</dbReference>